<name>E9FZC7_DAPPU</name>
<accession>E9FZC7</accession>
<keyword evidence="2" id="KW-1185">Reference proteome</keyword>
<organism evidence="1 2">
    <name type="scientific">Daphnia pulex</name>
    <name type="common">Water flea</name>
    <dbReference type="NCBI Taxonomy" id="6669"/>
    <lineage>
        <taxon>Eukaryota</taxon>
        <taxon>Metazoa</taxon>
        <taxon>Ecdysozoa</taxon>
        <taxon>Arthropoda</taxon>
        <taxon>Crustacea</taxon>
        <taxon>Branchiopoda</taxon>
        <taxon>Diplostraca</taxon>
        <taxon>Cladocera</taxon>
        <taxon>Anomopoda</taxon>
        <taxon>Daphniidae</taxon>
        <taxon>Daphnia</taxon>
    </lineage>
</organism>
<dbReference type="AlphaFoldDB" id="E9FZC7"/>
<evidence type="ECO:0000313" key="1">
    <source>
        <dbReference type="EMBL" id="EFX87030.1"/>
    </source>
</evidence>
<dbReference type="KEGG" id="dpx:DAPPUDRAFT_235901"/>
<reference evidence="1 2" key="1">
    <citation type="journal article" date="2011" name="Science">
        <title>The ecoresponsive genome of Daphnia pulex.</title>
        <authorList>
            <person name="Colbourne J.K."/>
            <person name="Pfrender M.E."/>
            <person name="Gilbert D."/>
            <person name="Thomas W.K."/>
            <person name="Tucker A."/>
            <person name="Oakley T.H."/>
            <person name="Tokishita S."/>
            <person name="Aerts A."/>
            <person name="Arnold G.J."/>
            <person name="Basu M.K."/>
            <person name="Bauer D.J."/>
            <person name="Caceres C.E."/>
            <person name="Carmel L."/>
            <person name="Casola C."/>
            <person name="Choi J.H."/>
            <person name="Detter J.C."/>
            <person name="Dong Q."/>
            <person name="Dusheyko S."/>
            <person name="Eads B.D."/>
            <person name="Frohlich T."/>
            <person name="Geiler-Samerotte K.A."/>
            <person name="Gerlach D."/>
            <person name="Hatcher P."/>
            <person name="Jogdeo S."/>
            <person name="Krijgsveld J."/>
            <person name="Kriventseva E.V."/>
            <person name="Kultz D."/>
            <person name="Laforsch C."/>
            <person name="Lindquist E."/>
            <person name="Lopez J."/>
            <person name="Manak J.R."/>
            <person name="Muller J."/>
            <person name="Pangilinan J."/>
            <person name="Patwardhan R.P."/>
            <person name="Pitluck S."/>
            <person name="Pritham E.J."/>
            <person name="Rechtsteiner A."/>
            <person name="Rho M."/>
            <person name="Rogozin I.B."/>
            <person name="Sakarya O."/>
            <person name="Salamov A."/>
            <person name="Schaack S."/>
            <person name="Shapiro H."/>
            <person name="Shiga Y."/>
            <person name="Skalitzky C."/>
            <person name="Smith Z."/>
            <person name="Souvorov A."/>
            <person name="Sung W."/>
            <person name="Tang Z."/>
            <person name="Tsuchiya D."/>
            <person name="Tu H."/>
            <person name="Vos H."/>
            <person name="Wang M."/>
            <person name="Wolf Y.I."/>
            <person name="Yamagata H."/>
            <person name="Yamada T."/>
            <person name="Ye Y."/>
            <person name="Shaw J.R."/>
            <person name="Andrews J."/>
            <person name="Crease T.J."/>
            <person name="Tang H."/>
            <person name="Lucas S.M."/>
            <person name="Robertson H.M."/>
            <person name="Bork P."/>
            <person name="Koonin E.V."/>
            <person name="Zdobnov E.M."/>
            <person name="Grigoriev I.V."/>
            <person name="Lynch M."/>
            <person name="Boore J.L."/>
        </authorList>
    </citation>
    <scope>NUCLEOTIDE SEQUENCE [LARGE SCALE GENOMIC DNA]</scope>
</reference>
<sequence>MNPNYLFVIAASANNFINVGTTTIKDVYPRNNMNNLWVAEATAAMKNWGS</sequence>
<gene>
    <name evidence="1" type="ORF">DAPPUDRAFT_235901</name>
</gene>
<dbReference type="InParanoid" id="E9FZC7"/>
<protein>
    <submittedName>
        <fullName evidence="1">Uncharacterized protein</fullName>
    </submittedName>
</protein>
<evidence type="ECO:0000313" key="2">
    <source>
        <dbReference type="Proteomes" id="UP000000305"/>
    </source>
</evidence>
<proteinExistence type="predicted"/>
<dbReference type="EMBL" id="GL732528">
    <property type="protein sequence ID" value="EFX87030.1"/>
    <property type="molecule type" value="Genomic_DNA"/>
</dbReference>
<dbReference type="HOGENOM" id="CLU_3126483_0_0_1"/>
<dbReference type="Proteomes" id="UP000000305">
    <property type="component" value="Unassembled WGS sequence"/>
</dbReference>